<dbReference type="RefSeq" id="WP_073610064.1">
    <property type="nucleotide sequence ID" value="NZ_MRCG01000016.1"/>
</dbReference>
<dbReference type="InterPro" id="IPR028098">
    <property type="entry name" value="Glyco_trans_4-like_N"/>
</dbReference>
<evidence type="ECO:0000259" key="2">
    <source>
        <dbReference type="Pfam" id="PF13439"/>
    </source>
</evidence>
<evidence type="ECO:0000313" key="4">
    <source>
        <dbReference type="Proteomes" id="UP000185557"/>
    </source>
</evidence>
<keyword evidence="4" id="KW-1185">Reference proteome</keyword>
<dbReference type="Proteomes" id="UP000185557">
    <property type="component" value="Unassembled WGS sequence"/>
</dbReference>
<dbReference type="PANTHER" id="PTHR45947">
    <property type="entry name" value="SULFOQUINOVOSYL TRANSFERASE SQD2"/>
    <property type="match status" value="1"/>
</dbReference>
<dbReference type="InterPro" id="IPR050194">
    <property type="entry name" value="Glycosyltransferase_grp1"/>
</dbReference>
<proteinExistence type="predicted"/>
<dbReference type="SUPFAM" id="SSF53756">
    <property type="entry name" value="UDP-Glycosyltransferase/glycogen phosphorylase"/>
    <property type="match status" value="1"/>
</dbReference>
<name>A0A1U7J189_9CYAN</name>
<dbReference type="PANTHER" id="PTHR45947:SF3">
    <property type="entry name" value="SULFOQUINOVOSYL TRANSFERASE SQD2"/>
    <property type="match status" value="1"/>
</dbReference>
<dbReference type="InterPro" id="IPR001296">
    <property type="entry name" value="Glyco_trans_1"/>
</dbReference>
<comment type="caution">
    <text evidence="3">The sequence shown here is derived from an EMBL/GenBank/DDBJ whole genome shotgun (WGS) entry which is preliminary data.</text>
</comment>
<organism evidence="3 4">
    <name type="scientific">Phormidium tenue NIES-30</name>
    <dbReference type="NCBI Taxonomy" id="549789"/>
    <lineage>
        <taxon>Bacteria</taxon>
        <taxon>Bacillati</taxon>
        <taxon>Cyanobacteriota</taxon>
        <taxon>Cyanophyceae</taxon>
        <taxon>Oscillatoriophycideae</taxon>
        <taxon>Oscillatoriales</taxon>
        <taxon>Oscillatoriaceae</taxon>
        <taxon>Phormidium</taxon>
    </lineage>
</organism>
<feature type="domain" description="Glycosyl transferase family 1" evidence="1">
    <location>
        <begin position="193"/>
        <end position="321"/>
    </location>
</feature>
<evidence type="ECO:0000313" key="3">
    <source>
        <dbReference type="EMBL" id="OKH45660.1"/>
    </source>
</evidence>
<keyword evidence="3" id="KW-0808">Transferase</keyword>
<protein>
    <submittedName>
        <fullName evidence="3">UDP-glucose--tetrahydrobiopterin glucosyltransferase</fullName>
    </submittedName>
</protein>
<dbReference type="Pfam" id="PF13439">
    <property type="entry name" value="Glyco_transf_4"/>
    <property type="match status" value="1"/>
</dbReference>
<reference evidence="3 4" key="1">
    <citation type="submission" date="2016-11" db="EMBL/GenBank/DDBJ databases">
        <title>Draft Genome Sequences of Nine Cyanobacterial Strains from Diverse Habitats.</title>
        <authorList>
            <person name="Zhu T."/>
            <person name="Hou S."/>
            <person name="Lu X."/>
            <person name="Hess W.R."/>
        </authorList>
    </citation>
    <scope>NUCLEOTIDE SEQUENCE [LARGE SCALE GENOMIC DNA]</scope>
    <source>
        <strain evidence="3 4">NIES-30</strain>
    </source>
</reference>
<dbReference type="STRING" id="549789.NIES30_19230"/>
<dbReference type="GO" id="GO:0016757">
    <property type="term" value="F:glycosyltransferase activity"/>
    <property type="evidence" value="ECO:0007669"/>
    <property type="project" value="InterPro"/>
</dbReference>
<feature type="domain" description="Glycosyltransferase subfamily 4-like N-terminal" evidence="2">
    <location>
        <begin position="23"/>
        <end position="115"/>
    </location>
</feature>
<sequence>MSIPRRLLFVSTPVGPLGSGLGGGVELTLLNLARGMRDRGHQITVLAPDGSSLGDVAIVTVPGQLQPTAHTQGRCAPVVLPVDSALGAMWRYARQHQDQFDLIINLAYDWLPFYLTEFFVTPVAHFVTMGSLSDAMDEAICQVAQQFPRYLGAYTRTQAETFGVADAFELLSSAIDLDRYEFCSTPGDALAWLGRISPEKGLEDALEAAEIAQAPLKILGKLEDAAYWEALCDRFPRASDCYLGFLPTAELQQVLRQCRALVMTPRWVEAFGNVAIEALACGVPVIAYARGGPAEIVQPGKTGWLVLPDDVQGLVDAIAKIDQLDRYACRRQAETEYSLSALAVRFEQWFETIIANR</sequence>
<dbReference type="Pfam" id="PF00534">
    <property type="entry name" value="Glycos_transf_1"/>
    <property type="match status" value="1"/>
</dbReference>
<dbReference type="Gene3D" id="3.40.50.2000">
    <property type="entry name" value="Glycogen Phosphorylase B"/>
    <property type="match status" value="2"/>
</dbReference>
<evidence type="ECO:0000259" key="1">
    <source>
        <dbReference type="Pfam" id="PF00534"/>
    </source>
</evidence>
<gene>
    <name evidence="3" type="ORF">NIES30_19230</name>
</gene>
<dbReference type="EMBL" id="MRCG01000016">
    <property type="protein sequence ID" value="OKH45660.1"/>
    <property type="molecule type" value="Genomic_DNA"/>
</dbReference>
<dbReference type="OrthoDB" id="9795068at2"/>
<accession>A0A1U7J189</accession>
<dbReference type="AlphaFoldDB" id="A0A1U7J189"/>
<dbReference type="CDD" id="cd03802">
    <property type="entry name" value="GT4_AviGT4-like"/>
    <property type="match status" value="1"/>
</dbReference>